<name>A0AAN7JG03_9MYRT</name>
<dbReference type="InterPro" id="IPR011107">
    <property type="entry name" value="PPI_Ypi1"/>
</dbReference>
<sequence length="120" mass="13093">MARPTASFAPSATATTTVTIENLAPSSSSQNTTLVLKLNRKKSVSWKEGTVDNEFMQKKSSKKCCIFHKQKSFDEDYSSDEDGGDDRQRPDGDHHHHGRDACGSCSNDSDPNSANIGQTN</sequence>
<feature type="compositionally biased region" description="Polar residues" evidence="1">
    <location>
        <begin position="104"/>
        <end position="120"/>
    </location>
</feature>
<feature type="compositionally biased region" description="Acidic residues" evidence="1">
    <location>
        <begin position="75"/>
        <end position="84"/>
    </location>
</feature>
<dbReference type="GO" id="GO:0005634">
    <property type="term" value="C:nucleus"/>
    <property type="evidence" value="ECO:0007669"/>
    <property type="project" value="TreeGrafter"/>
</dbReference>
<dbReference type="Proteomes" id="UP001345219">
    <property type="component" value="Chromosome 1"/>
</dbReference>
<organism evidence="2 3">
    <name type="scientific">Trapa incisa</name>
    <dbReference type="NCBI Taxonomy" id="236973"/>
    <lineage>
        <taxon>Eukaryota</taxon>
        <taxon>Viridiplantae</taxon>
        <taxon>Streptophyta</taxon>
        <taxon>Embryophyta</taxon>
        <taxon>Tracheophyta</taxon>
        <taxon>Spermatophyta</taxon>
        <taxon>Magnoliopsida</taxon>
        <taxon>eudicotyledons</taxon>
        <taxon>Gunneridae</taxon>
        <taxon>Pentapetalae</taxon>
        <taxon>rosids</taxon>
        <taxon>malvids</taxon>
        <taxon>Myrtales</taxon>
        <taxon>Lythraceae</taxon>
        <taxon>Trapa</taxon>
    </lineage>
</organism>
<dbReference type="GO" id="GO:0004865">
    <property type="term" value="F:protein serine/threonine phosphatase inhibitor activity"/>
    <property type="evidence" value="ECO:0007669"/>
    <property type="project" value="InterPro"/>
</dbReference>
<dbReference type="AlphaFoldDB" id="A0AAN7JG03"/>
<evidence type="ECO:0000313" key="2">
    <source>
        <dbReference type="EMBL" id="KAK4742164.1"/>
    </source>
</evidence>
<evidence type="ECO:0000313" key="3">
    <source>
        <dbReference type="Proteomes" id="UP001345219"/>
    </source>
</evidence>
<evidence type="ECO:0000256" key="1">
    <source>
        <dbReference type="SAM" id="MobiDB-lite"/>
    </source>
</evidence>
<dbReference type="GO" id="GO:0008157">
    <property type="term" value="F:protein phosphatase 1 binding"/>
    <property type="evidence" value="ECO:0007669"/>
    <property type="project" value="TreeGrafter"/>
</dbReference>
<comment type="caution">
    <text evidence="2">The sequence shown here is derived from an EMBL/GenBank/DDBJ whole genome shotgun (WGS) entry which is preliminary data.</text>
</comment>
<protein>
    <submittedName>
        <fullName evidence="2">Uncharacterized protein</fullName>
    </submittedName>
</protein>
<dbReference type="EMBL" id="JAXIOK010000023">
    <property type="protein sequence ID" value="KAK4742164.1"/>
    <property type="molecule type" value="Genomic_DNA"/>
</dbReference>
<reference evidence="2 3" key="1">
    <citation type="journal article" date="2023" name="Hortic Res">
        <title>Pangenome of water caltrop reveals structural variations and asymmetric subgenome divergence after allopolyploidization.</title>
        <authorList>
            <person name="Zhang X."/>
            <person name="Chen Y."/>
            <person name="Wang L."/>
            <person name="Yuan Y."/>
            <person name="Fang M."/>
            <person name="Shi L."/>
            <person name="Lu R."/>
            <person name="Comes H.P."/>
            <person name="Ma Y."/>
            <person name="Chen Y."/>
            <person name="Huang G."/>
            <person name="Zhou Y."/>
            <person name="Zheng Z."/>
            <person name="Qiu Y."/>
        </authorList>
    </citation>
    <scope>NUCLEOTIDE SEQUENCE [LARGE SCALE GENOMIC DNA]</scope>
    <source>
        <tissue evidence="2">Roots</tissue>
    </source>
</reference>
<keyword evidence="3" id="KW-1185">Reference proteome</keyword>
<feature type="region of interest" description="Disordered" evidence="1">
    <location>
        <begin position="74"/>
        <end position="120"/>
    </location>
</feature>
<proteinExistence type="predicted"/>
<dbReference type="PANTHER" id="PTHR20835">
    <property type="entry name" value="E3 UBIQUITIN-PROTEIN LIGASE PPP1R11-RELATED"/>
    <property type="match status" value="1"/>
</dbReference>
<dbReference type="PANTHER" id="PTHR20835:SF0">
    <property type="entry name" value="E3 UBIQUITIN-PROTEIN LIGASE PPP1R11"/>
    <property type="match status" value="1"/>
</dbReference>
<dbReference type="Pfam" id="PF07491">
    <property type="entry name" value="PPI_Ypi1"/>
    <property type="match status" value="1"/>
</dbReference>
<gene>
    <name evidence="2" type="ORF">SAY87_000165</name>
</gene>
<feature type="compositionally biased region" description="Basic and acidic residues" evidence="1">
    <location>
        <begin position="85"/>
        <end position="94"/>
    </location>
</feature>
<accession>A0AAN7JG03</accession>